<feature type="binding site" evidence="7">
    <location>
        <position position="53"/>
    </location>
    <ligand>
        <name>glyoxylate</name>
        <dbReference type="ChEBI" id="CHEBI:36655"/>
    </ligand>
</feature>
<dbReference type="PROSITE" id="PS51349">
    <property type="entry name" value="FMN_HYDROXY_ACID_DH_2"/>
    <property type="match status" value="1"/>
</dbReference>
<feature type="binding site" evidence="7">
    <location>
        <position position="182"/>
    </location>
    <ligand>
        <name>FMN</name>
        <dbReference type="ChEBI" id="CHEBI:58210"/>
    </ligand>
</feature>
<keyword evidence="10" id="KW-1185">Reference proteome</keyword>
<gene>
    <name evidence="9" type="ORF">KSX_07060</name>
</gene>
<dbReference type="RefSeq" id="WP_220192072.1">
    <property type="nucleotide sequence ID" value="NZ_BNJF01000001.1"/>
</dbReference>
<dbReference type="PROSITE" id="PS00557">
    <property type="entry name" value="FMN_HYDROXY_ACID_DH_1"/>
    <property type="match status" value="1"/>
</dbReference>
<evidence type="ECO:0000256" key="4">
    <source>
        <dbReference type="ARBA" id="ARBA00023002"/>
    </source>
</evidence>
<feature type="active site" description="Proton acceptor" evidence="6">
    <location>
        <position position="288"/>
    </location>
</feature>
<feature type="binding site" evidence="7">
    <location>
        <begin position="342"/>
        <end position="343"/>
    </location>
    <ligand>
        <name>FMN</name>
        <dbReference type="ChEBI" id="CHEBI:58210"/>
    </ligand>
</feature>
<evidence type="ECO:0000256" key="2">
    <source>
        <dbReference type="ARBA" id="ARBA00022630"/>
    </source>
</evidence>
<comment type="similarity">
    <text evidence="5">Belongs to the FMN-dependent alpha-hydroxy acid dehydrogenase family.</text>
</comment>
<evidence type="ECO:0000313" key="10">
    <source>
        <dbReference type="Proteomes" id="UP000612362"/>
    </source>
</evidence>
<feature type="binding site" evidence="7">
    <location>
        <begin position="103"/>
        <end position="105"/>
    </location>
    <ligand>
        <name>FMN</name>
        <dbReference type="ChEBI" id="CHEBI:58210"/>
    </ligand>
</feature>
<dbReference type="InterPro" id="IPR012133">
    <property type="entry name" value="Alpha-hydoxy_acid_DH_FMN"/>
</dbReference>
<dbReference type="GO" id="GO:0016614">
    <property type="term" value="F:oxidoreductase activity, acting on CH-OH group of donors"/>
    <property type="evidence" value="ECO:0007669"/>
    <property type="project" value="UniProtKB-ARBA"/>
</dbReference>
<dbReference type="InterPro" id="IPR013785">
    <property type="entry name" value="Aldolase_TIM"/>
</dbReference>
<dbReference type="FunFam" id="3.20.20.70:FF:000029">
    <property type="entry name" value="L-lactate dehydrogenase"/>
    <property type="match status" value="1"/>
</dbReference>
<dbReference type="AlphaFoldDB" id="A0A8J3HXW4"/>
<evidence type="ECO:0000259" key="8">
    <source>
        <dbReference type="PROSITE" id="PS51349"/>
    </source>
</evidence>
<proteinExistence type="inferred from homology"/>
<dbReference type="EMBL" id="BNJF01000001">
    <property type="protein sequence ID" value="GHO42543.1"/>
    <property type="molecule type" value="Genomic_DNA"/>
</dbReference>
<feature type="binding site" evidence="7">
    <location>
        <begin position="319"/>
        <end position="323"/>
    </location>
    <ligand>
        <name>FMN</name>
        <dbReference type="ChEBI" id="CHEBI:58210"/>
    </ligand>
</feature>
<dbReference type="PIRSF" id="PIRSF000138">
    <property type="entry name" value="Al-hdrx_acd_dh"/>
    <property type="match status" value="1"/>
</dbReference>
<organism evidence="9 10">
    <name type="scientific">Ktedonospora formicarum</name>
    <dbReference type="NCBI Taxonomy" id="2778364"/>
    <lineage>
        <taxon>Bacteria</taxon>
        <taxon>Bacillati</taxon>
        <taxon>Chloroflexota</taxon>
        <taxon>Ktedonobacteria</taxon>
        <taxon>Ktedonobacterales</taxon>
        <taxon>Ktedonobacteraceae</taxon>
        <taxon>Ktedonospora</taxon>
    </lineage>
</organism>
<keyword evidence="4" id="KW-0560">Oxidoreductase</keyword>
<dbReference type="CDD" id="cd03332">
    <property type="entry name" value="LMO_FMN"/>
    <property type="match status" value="1"/>
</dbReference>
<name>A0A8J3HXW4_9CHLR</name>
<evidence type="ECO:0000256" key="5">
    <source>
        <dbReference type="ARBA" id="ARBA00024042"/>
    </source>
</evidence>
<dbReference type="PANTHER" id="PTHR10578:SF143">
    <property type="entry name" value="FMN-DEPENDENT ALPHA-HYDROXY ACID DEHYDROGENASE PB1A11.03"/>
    <property type="match status" value="1"/>
</dbReference>
<dbReference type="InterPro" id="IPR037350">
    <property type="entry name" value="LMO_FMN"/>
</dbReference>
<protein>
    <submittedName>
        <fullName evidence="9">Oxidoreductase</fullName>
    </submittedName>
</protein>
<dbReference type="InterPro" id="IPR000262">
    <property type="entry name" value="FMN-dep_DH"/>
</dbReference>
<dbReference type="Pfam" id="PF01070">
    <property type="entry name" value="FMN_dh"/>
    <property type="match status" value="1"/>
</dbReference>
<dbReference type="Proteomes" id="UP000612362">
    <property type="component" value="Unassembled WGS sequence"/>
</dbReference>
<sequence length="392" mass="42871">MSDTFHVSRSYGFERQLQVYMAGLQGQRPTIAVNPEALEQQASAAMTPEAQGYLGGMGSSMRANREAFQRWQIVPRMLRDVSQRDLSVEILGTRLPVPFLLAPIGVLSIIHPEAELAVARAAKALEIPMLLSTASSKNMEEVASAMGETPHWFQLYWSKDFDLTASLVQRAEQAGYQAIVVTLDTTLLGWRDQDIQNAYLPFLLGQGLGNYVSDPVFRRALPDPPEENPFAAVRHFVNIFTNPALTWNDLAFLRQHTKLPILLKGILHPDDARRALDSGIEGIVVSNHGGRQVDGAQAALDALPRVVDAVKGQVPVLFDSGIRRASDIFKALALGARAVLLGRPYVWGLAQGGEDGVSEVLQNFLADLDLTLALSGHTSYSALTRDALVREP</sequence>
<evidence type="ECO:0000256" key="6">
    <source>
        <dbReference type="PIRSR" id="PIRSR000138-1"/>
    </source>
</evidence>
<feature type="binding site" evidence="7">
    <location>
        <position position="288"/>
    </location>
    <ligand>
        <name>glyoxylate</name>
        <dbReference type="ChEBI" id="CHEBI:36655"/>
    </ligand>
</feature>
<evidence type="ECO:0000256" key="7">
    <source>
        <dbReference type="PIRSR" id="PIRSR000138-2"/>
    </source>
</evidence>
<evidence type="ECO:0000313" key="9">
    <source>
        <dbReference type="EMBL" id="GHO42543.1"/>
    </source>
</evidence>
<feature type="binding site" evidence="7">
    <location>
        <position position="286"/>
    </location>
    <ligand>
        <name>FMN</name>
        <dbReference type="ChEBI" id="CHEBI:58210"/>
    </ligand>
</feature>
<dbReference type="InterPro" id="IPR008259">
    <property type="entry name" value="FMN_hydac_DH_AS"/>
</dbReference>
<evidence type="ECO:0000256" key="3">
    <source>
        <dbReference type="ARBA" id="ARBA00022643"/>
    </source>
</evidence>
<feature type="binding site" evidence="7">
    <location>
        <position position="154"/>
    </location>
    <ligand>
        <name>FMN</name>
        <dbReference type="ChEBI" id="CHEBI:58210"/>
    </ligand>
</feature>
<dbReference type="PANTHER" id="PTHR10578">
    <property type="entry name" value="S -2-HYDROXY-ACID OXIDASE-RELATED"/>
    <property type="match status" value="1"/>
</dbReference>
<feature type="binding site" evidence="7">
    <location>
        <position position="191"/>
    </location>
    <ligand>
        <name>glyoxylate</name>
        <dbReference type="ChEBI" id="CHEBI:36655"/>
    </ligand>
</feature>
<feature type="binding site" evidence="7">
    <location>
        <position position="291"/>
    </location>
    <ligand>
        <name>glyoxylate</name>
        <dbReference type="ChEBI" id="CHEBI:36655"/>
    </ligand>
</feature>
<comment type="caution">
    <text evidence="9">The sequence shown here is derived from an EMBL/GenBank/DDBJ whole genome shotgun (WGS) entry which is preliminary data.</text>
</comment>
<evidence type="ECO:0000256" key="1">
    <source>
        <dbReference type="ARBA" id="ARBA00001917"/>
    </source>
</evidence>
<comment type="cofactor">
    <cofactor evidence="1">
        <name>FMN</name>
        <dbReference type="ChEBI" id="CHEBI:58210"/>
    </cofactor>
</comment>
<feature type="binding site" evidence="7">
    <location>
        <position position="264"/>
    </location>
    <ligand>
        <name>FMN</name>
        <dbReference type="ChEBI" id="CHEBI:58210"/>
    </ligand>
</feature>
<reference evidence="9" key="1">
    <citation type="submission" date="2020-10" db="EMBL/GenBank/DDBJ databases">
        <title>Taxonomic study of unclassified bacteria belonging to the class Ktedonobacteria.</title>
        <authorList>
            <person name="Yabe S."/>
            <person name="Wang C.M."/>
            <person name="Zheng Y."/>
            <person name="Sakai Y."/>
            <person name="Cavaletti L."/>
            <person name="Monciardini P."/>
            <person name="Donadio S."/>
        </authorList>
    </citation>
    <scope>NUCLEOTIDE SEQUENCE</scope>
    <source>
        <strain evidence="9">SOSP1-1</strain>
    </source>
</reference>
<dbReference type="Gene3D" id="3.20.20.70">
    <property type="entry name" value="Aldolase class I"/>
    <property type="match status" value="1"/>
</dbReference>
<accession>A0A8J3HXW4</accession>
<dbReference type="InterPro" id="IPR037396">
    <property type="entry name" value="FMN_HAD"/>
</dbReference>
<keyword evidence="2 7" id="KW-0285">Flavoprotein</keyword>
<feature type="domain" description="FMN hydroxy acid dehydrogenase" evidence="8">
    <location>
        <begin position="27"/>
        <end position="392"/>
    </location>
</feature>
<keyword evidence="3 7" id="KW-0288">FMN</keyword>
<dbReference type="GO" id="GO:0010181">
    <property type="term" value="F:FMN binding"/>
    <property type="evidence" value="ECO:0007669"/>
    <property type="project" value="InterPro"/>
</dbReference>
<feature type="binding site" evidence="7">
    <location>
        <position position="156"/>
    </location>
    <ligand>
        <name>glyoxylate</name>
        <dbReference type="ChEBI" id="CHEBI:36655"/>
    </ligand>
</feature>
<dbReference type="SUPFAM" id="SSF51395">
    <property type="entry name" value="FMN-linked oxidoreductases"/>
    <property type="match status" value="1"/>
</dbReference>
<feature type="binding site" evidence="7">
    <location>
        <position position="132"/>
    </location>
    <ligand>
        <name>glyoxylate</name>
        <dbReference type="ChEBI" id="CHEBI:36655"/>
    </ligand>
</feature>